<proteinExistence type="predicted"/>
<sequence>MSLGWDTVRERDPRAHRQVRSPSNPISTTTRTAESRVQKDAPLLSTAPASIILSLQLLGPAPTNRREQSGTTLAVAAVGATNHWMLKLVSREMAATRCLLLLALVAAYHVGGGAAARASGAPRPNWLGGLSRESFPKGFVFGTATSAFQVEGMANGGGRGPSTWDAFAHTPGNIAGNATADVATDQYHLYKEDVDLMKGLNFDAYRFSISWSRIFPDGEGKVNEEGVAYYNNLIDYLLQKGITPYVTLYHSDLPLALEKKYGGWLNAKMVELFTNYADFCFKTYGNRVKHWFTFNEPRLVAFLGYDVGSIPPQRCTKCAAGGNSATEPYIVAHNLLLAHGYAAARYRNNYQIPQQGKVGIVLDFNWYEALTNSIEDEAAAQRARDFHVGWFADPVINGHYPQTMQDLVKDRLPTFTPDQAKLVKGSIDFLAINQYTASYMKGQKLLQQAPTSYSADWQVDYAFARNGVPIGPKANSDWLYITPFGMYGCVNYIKQKYGNPAVFITENGMDQPGNLTRDEYLRDTTRVRFYRSNLNELKKGIDDGANVVGYFAWSLLDNFEWGSGYTSKFGIVYVDFNTLERRPKASAYWFRDLLQGKH</sequence>
<dbReference type="EnsemblPlants" id="AVESA.00010b.r2.4AG0602450.1">
    <property type="protein sequence ID" value="AVESA.00010b.r2.4AG0602450.1.CDS"/>
    <property type="gene ID" value="AVESA.00010b.r2.4AG0602450"/>
</dbReference>
<evidence type="ECO:0000313" key="1">
    <source>
        <dbReference type="EnsemblPlants" id="AVESA.00010b.r2.4AG0602450.1.CDS"/>
    </source>
</evidence>
<protein>
    <submittedName>
        <fullName evidence="1">Uncharacterized protein</fullName>
    </submittedName>
</protein>
<organism evidence="1 2">
    <name type="scientific">Avena sativa</name>
    <name type="common">Oat</name>
    <dbReference type="NCBI Taxonomy" id="4498"/>
    <lineage>
        <taxon>Eukaryota</taxon>
        <taxon>Viridiplantae</taxon>
        <taxon>Streptophyta</taxon>
        <taxon>Embryophyta</taxon>
        <taxon>Tracheophyta</taxon>
        <taxon>Spermatophyta</taxon>
        <taxon>Magnoliopsida</taxon>
        <taxon>Liliopsida</taxon>
        <taxon>Poales</taxon>
        <taxon>Poaceae</taxon>
        <taxon>BOP clade</taxon>
        <taxon>Pooideae</taxon>
        <taxon>Poodae</taxon>
        <taxon>Poeae</taxon>
        <taxon>Poeae Chloroplast Group 1 (Aveneae type)</taxon>
        <taxon>Aveninae</taxon>
        <taxon>Avena</taxon>
    </lineage>
</organism>
<accession>A0ACD5WDN8</accession>
<reference evidence="1" key="2">
    <citation type="submission" date="2025-09" db="UniProtKB">
        <authorList>
            <consortium name="EnsemblPlants"/>
        </authorList>
    </citation>
    <scope>IDENTIFICATION</scope>
</reference>
<keyword evidence="2" id="KW-1185">Reference proteome</keyword>
<dbReference type="Proteomes" id="UP001732700">
    <property type="component" value="Chromosome 4A"/>
</dbReference>
<name>A0ACD5WDN8_AVESA</name>
<reference evidence="1" key="1">
    <citation type="submission" date="2021-05" db="EMBL/GenBank/DDBJ databases">
        <authorList>
            <person name="Scholz U."/>
            <person name="Mascher M."/>
            <person name="Fiebig A."/>
        </authorList>
    </citation>
    <scope>NUCLEOTIDE SEQUENCE [LARGE SCALE GENOMIC DNA]</scope>
</reference>
<evidence type="ECO:0000313" key="2">
    <source>
        <dbReference type="Proteomes" id="UP001732700"/>
    </source>
</evidence>